<evidence type="ECO:0000256" key="8">
    <source>
        <dbReference type="RuleBase" id="RU366017"/>
    </source>
</evidence>
<dbReference type="PANTHER" id="PTHR21461:SF45">
    <property type="entry name" value="GLYCOSYLTRANSFERASE FAMILY 92 PROTEIN"/>
    <property type="match status" value="1"/>
</dbReference>
<keyword evidence="7" id="KW-0472">Membrane</keyword>
<comment type="caution">
    <text evidence="9">The sequence shown here is derived from an EMBL/GenBank/DDBJ whole genome shotgun (WGS) entry which is preliminary data.</text>
</comment>
<dbReference type="Proteomes" id="UP001187415">
    <property type="component" value="Unassembled WGS sequence"/>
</dbReference>
<dbReference type="GO" id="GO:0016757">
    <property type="term" value="F:glycosyltransferase activity"/>
    <property type="evidence" value="ECO:0007669"/>
    <property type="project" value="UniProtKB-UniRule"/>
</dbReference>
<dbReference type="AlphaFoldDB" id="A0AA88M0D8"/>
<evidence type="ECO:0000256" key="1">
    <source>
        <dbReference type="ARBA" id="ARBA00004167"/>
    </source>
</evidence>
<organism evidence="9 10">
    <name type="scientific">Channa striata</name>
    <name type="common">Snakehead murrel</name>
    <name type="synonym">Ophicephalus striatus</name>
    <dbReference type="NCBI Taxonomy" id="64152"/>
    <lineage>
        <taxon>Eukaryota</taxon>
        <taxon>Metazoa</taxon>
        <taxon>Chordata</taxon>
        <taxon>Craniata</taxon>
        <taxon>Vertebrata</taxon>
        <taxon>Euteleostomi</taxon>
        <taxon>Actinopterygii</taxon>
        <taxon>Neopterygii</taxon>
        <taxon>Teleostei</taxon>
        <taxon>Neoteleostei</taxon>
        <taxon>Acanthomorphata</taxon>
        <taxon>Anabantaria</taxon>
        <taxon>Anabantiformes</taxon>
        <taxon>Channoidei</taxon>
        <taxon>Channidae</taxon>
        <taxon>Channa</taxon>
    </lineage>
</organism>
<keyword evidence="10" id="KW-1185">Reference proteome</keyword>
<evidence type="ECO:0000256" key="4">
    <source>
        <dbReference type="ARBA" id="ARBA00022679"/>
    </source>
</evidence>
<protein>
    <recommendedName>
        <fullName evidence="8">Glycosyltransferase family 92 protein</fullName>
        <ecNumber evidence="8">2.4.1.-</ecNumber>
    </recommendedName>
</protein>
<gene>
    <name evidence="9" type="ORF">Q5P01_020669</name>
</gene>
<evidence type="ECO:0000313" key="10">
    <source>
        <dbReference type="Proteomes" id="UP001187415"/>
    </source>
</evidence>
<comment type="subcellular location">
    <subcellularLocation>
        <location evidence="1">Membrane</location>
        <topology evidence="1">Single-pass membrane protein</topology>
    </subcellularLocation>
</comment>
<evidence type="ECO:0000256" key="2">
    <source>
        <dbReference type="ARBA" id="ARBA00007647"/>
    </source>
</evidence>
<dbReference type="GO" id="GO:0016020">
    <property type="term" value="C:membrane"/>
    <property type="evidence" value="ECO:0007669"/>
    <property type="project" value="UniProtKB-SubCell"/>
</dbReference>
<evidence type="ECO:0000256" key="6">
    <source>
        <dbReference type="ARBA" id="ARBA00022989"/>
    </source>
</evidence>
<dbReference type="EMBL" id="JAUPFM010000016">
    <property type="protein sequence ID" value="KAK2826455.1"/>
    <property type="molecule type" value="Genomic_DNA"/>
</dbReference>
<keyword evidence="3 8" id="KW-0328">Glycosyltransferase</keyword>
<accession>A0AA88M0D8</accession>
<dbReference type="EC" id="2.4.1.-" evidence="8"/>
<evidence type="ECO:0000256" key="5">
    <source>
        <dbReference type="ARBA" id="ARBA00022692"/>
    </source>
</evidence>
<name>A0AA88M0D8_CHASR</name>
<keyword evidence="4 8" id="KW-0808">Transferase</keyword>
<keyword evidence="6" id="KW-1133">Transmembrane helix</keyword>
<dbReference type="InterPro" id="IPR008166">
    <property type="entry name" value="Glyco_transf_92"/>
</dbReference>
<comment type="similarity">
    <text evidence="2 8">Belongs to the glycosyltransferase 92 family.</text>
</comment>
<dbReference type="Pfam" id="PF01697">
    <property type="entry name" value="Glyco_transf_92"/>
    <property type="match status" value="2"/>
</dbReference>
<keyword evidence="5" id="KW-0812">Transmembrane</keyword>
<proteinExistence type="inferred from homology"/>
<dbReference type="PANTHER" id="PTHR21461">
    <property type="entry name" value="GLYCOSYLTRANSFERASE FAMILY 92 PROTEIN"/>
    <property type="match status" value="1"/>
</dbReference>
<reference evidence="9" key="1">
    <citation type="submission" date="2023-07" db="EMBL/GenBank/DDBJ databases">
        <title>Chromosome-level Genome Assembly of Striped Snakehead (Channa striata).</title>
        <authorList>
            <person name="Liu H."/>
        </authorList>
    </citation>
    <scope>NUCLEOTIDE SEQUENCE</scope>
    <source>
        <strain evidence="9">Gz</strain>
        <tissue evidence="9">Muscle</tissue>
    </source>
</reference>
<dbReference type="GO" id="GO:0005737">
    <property type="term" value="C:cytoplasm"/>
    <property type="evidence" value="ECO:0007669"/>
    <property type="project" value="TreeGrafter"/>
</dbReference>
<evidence type="ECO:0000256" key="7">
    <source>
        <dbReference type="ARBA" id="ARBA00023136"/>
    </source>
</evidence>
<evidence type="ECO:0000256" key="3">
    <source>
        <dbReference type="ARBA" id="ARBA00022676"/>
    </source>
</evidence>
<sequence>MLQFAQTLEVYRLLGVNRVVIYNTSCGPDLERLLQSYSQEGFVELVPWPIDRYLNPSPGWLFSQHGGDVHYFGQLTTLNECIYRSMDRSRYVLLNDIDEIIMPYQHRDLKGLMDMLQQKHPNTGVFLIENHIFPKKPLEENKKGPLPQWKGVPGYNILEHIYREEPDRNIYHPHKMIVQPRFVEQTSVHDVLKMSGEKFKVPPDVCRIIHCPISGPKRRPLEQLHVDTRLWDFKDKLIPRVNEILTRVGLLGCNGTELNDGKDSETQALGMYQSAWIKLPNKKVLFVLIIVVTVLLFLLRKPRSYGSIPKPLGAEVICPHQVSEQTITPLNNTKHFLVSAYMDERHGGDVHYFGQLTTLNECIYRSMDRSRYVLLNDIDEIIMPYQHSDLKGLMDMLQQKHPNTGVFLIENHIFPKKHFEPSRKFNLPQWKGVPGVNILEHIYREDPDRTISHPHKMIVQPKMVEQTSVHEALKYFGESYKVPLDVCRIIHVRVALRGSLKLEQLNVDKRLWDFQEKLISKTDEALKRAGLL</sequence>
<evidence type="ECO:0000313" key="9">
    <source>
        <dbReference type="EMBL" id="KAK2826455.1"/>
    </source>
</evidence>